<dbReference type="EMBL" id="JBEDUW010000002">
    <property type="protein sequence ID" value="KAK9941680.1"/>
    <property type="molecule type" value="Genomic_DNA"/>
</dbReference>
<dbReference type="Proteomes" id="UP001457282">
    <property type="component" value="Unassembled WGS sequence"/>
</dbReference>
<gene>
    <name evidence="3" type="ORF">M0R45_007377</name>
</gene>
<comment type="similarity">
    <text evidence="1">Belongs to the PI3/PI4-kinase family. Type III PI4K subfamily.</text>
</comment>
<evidence type="ECO:0000313" key="4">
    <source>
        <dbReference type="Proteomes" id="UP001457282"/>
    </source>
</evidence>
<keyword evidence="4" id="KW-1185">Reference proteome</keyword>
<protein>
    <recommendedName>
        <fullName evidence="2">PI4-kinase N-terminal domain-containing protein</fullName>
    </recommendedName>
</protein>
<evidence type="ECO:0000256" key="1">
    <source>
        <dbReference type="ARBA" id="ARBA00006209"/>
    </source>
</evidence>
<evidence type="ECO:0000259" key="2">
    <source>
        <dbReference type="Pfam" id="PF19274"/>
    </source>
</evidence>
<comment type="caution">
    <text evidence="3">The sequence shown here is derived from an EMBL/GenBank/DDBJ whole genome shotgun (WGS) entry which is preliminary data.</text>
</comment>
<name>A0AAW1Y056_RUBAR</name>
<sequence length="561" mass="62896">MEVSGSLPSVRWWNLTVRDERLSQLRSSAHPNPRNLVGPNNLLHRCGAFTFKVILQLVVLYFYVALFGLTPPIQKVQQPLKQASTTLNSVGSMGTIPLQALGIHNGLLLFSELHKELLHFSVKWLEDELELNALHNPGSHRGNANEKAALAQRAARSTALGGRVDVASMTTISGVKATYLLAVAFMEIIRFSSNGGILNGDSSLTASRSAFSCVFEYLKTPNLMPAVFQCLMATVHRAFETVVLWLEDRISETGNEAEVRESTLFAHACFLIKSMSQREEPIQEVAVNLVTQLRDKFPQILWNSSCVDYLLFSIHNDSPSIVVNDPAWVVTVCFLYTKRLFESGSLNRFHMLLVLARVFHRKSFVKQTCGKEHSIHLMWFLFYLRYGLAQVKLIAEWHTNSKHSCSYGCRSRCFRRQLKITRGIQFGSAQYWYNQCNNEVHQSGEIAGMRRLYNSMGGFQSGTAPTIFGLGMGLQRLISGAFPQQTQAQDDQFNGMFAHKVCSLLQQFVNAAEKGWEVDKSQFCETCSQATALLLSNLGSNSKSNVEGFSQLLRLLCWCPA</sequence>
<proteinExistence type="inferred from homology"/>
<feature type="domain" description="PI4-kinase N-terminal" evidence="2">
    <location>
        <begin position="60"/>
        <end position="561"/>
    </location>
</feature>
<evidence type="ECO:0000313" key="3">
    <source>
        <dbReference type="EMBL" id="KAK9941680.1"/>
    </source>
</evidence>
<reference evidence="3 4" key="1">
    <citation type="journal article" date="2023" name="G3 (Bethesda)">
        <title>A chromosome-length genome assembly and annotation of blackberry (Rubus argutus, cv. 'Hillquist').</title>
        <authorList>
            <person name="Bruna T."/>
            <person name="Aryal R."/>
            <person name="Dudchenko O."/>
            <person name="Sargent D.J."/>
            <person name="Mead D."/>
            <person name="Buti M."/>
            <person name="Cavallini A."/>
            <person name="Hytonen T."/>
            <person name="Andres J."/>
            <person name="Pham M."/>
            <person name="Weisz D."/>
            <person name="Mascagni F."/>
            <person name="Usai G."/>
            <person name="Natali L."/>
            <person name="Bassil N."/>
            <person name="Fernandez G.E."/>
            <person name="Lomsadze A."/>
            <person name="Armour M."/>
            <person name="Olukolu B."/>
            <person name="Poorten T."/>
            <person name="Britton C."/>
            <person name="Davik J."/>
            <person name="Ashrafi H."/>
            <person name="Aiden E.L."/>
            <person name="Borodovsky M."/>
            <person name="Worthington M."/>
        </authorList>
    </citation>
    <scope>NUCLEOTIDE SEQUENCE [LARGE SCALE GENOMIC DNA]</scope>
    <source>
        <strain evidence="3">PI 553951</strain>
    </source>
</reference>
<dbReference type="Pfam" id="PF19274">
    <property type="entry name" value="PI4K_N"/>
    <property type="match status" value="1"/>
</dbReference>
<dbReference type="InterPro" id="IPR045495">
    <property type="entry name" value="PI4K_N"/>
</dbReference>
<organism evidence="3 4">
    <name type="scientific">Rubus argutus</name>
    <name type="common">Southern blackberry</name>
    <dbReference type="NCBI Taxonomy" id="59490"/>
    <lineage>
        <taxon>Eukaryota</taxon>
        <taxon>Viridiplantae</taxon>
        <taxon>Streptophyta</taxon>
        <taxon>Embryophyta</taxon>
        <taxon>Tracheophyta</taxon>
        <taxon>Spermatophyta</taxon>
        <taxon>Magnoliopsida</taxon>
        <taxon>eudicotyledons</taxon>
        <taxon>Gunneridae</taxon>
        <taxon>Pentapetalae</taxon>
        <taxon>rosids</taxon>
        <taxon>fabids</taxon>
        <taxon>Rosales</taxon>
        <taxon>Rosaceae</taxon>
        <taxon>Rosoideae</taxon>
        <taxon>Rosoideae incertae sedis</taxon>
        <taxon>Rubus</taxon>
    </lineage>
</organism>
<dbReference type="AlphaFoldDB" id="A0AAW1Y056"/>
<accession>A0AAW1Y056</accession>